<accession>A0AAD7MYM4</accession>
<organism evidence="1 2">
    <name type="scientific">Mycena maculata</name>
    <dbReference type="NCBI Taxonomy" id="230809"/>
    <lineage>
        <taxon>Eukaryota</taxon>
        <taxon>Fungi</taxon>
        <taxon>Dikarya</taxon>
        <taxon>Basidiomycota</taxon>
        <taxon>Agaricomycotina</taxon>
        <taxon>Agaricomycetes</taxon>
        <taxon>Agaricomycetidae</taxon>
        <taxon>Agaricales</taxon>
        <taxon>Marasmiineae</taxon>
        <taxon>Mycenaceae</taxon>
        <taxon>Mycena</taxon>
    </lineage>
</organism>
<evidence type="ECO:0000313" key="1">
    <source>
        <dbReference type="EMBL" id="KAJ7736562.1"/>
    </source>
</evidence>
<dbReference type="Proteomes" id="UP001215280">
    <property type="component" value="Unassembled WGS sequence"/>
</dbReference>
<protein>
    <submittedName>
        <fullName evidence="1">Uncharacterized protein</fullName>
    </submittedName>
</protein>
<gene>
    <name evidence="1" type="ORF">DFH07DRAFT_986073</name>
</gene>
<evidence type="ECO:0000313" key="2">
    <source>
        <dbReference type="Proteomes" id="UP001215280"/>
    </source>
</evidence>
<sequence length="275" mass="30274">MAACPAKKFMENHFKKGGKLAINLEIDTPAFGNWEKELAKECKQRTSATAKQPIDIRLVYDYAELDRTDDGGTITVFEDNVTIHVGEQADAWDPMTLLSSKVLPVLPGRLVELTQNSSAMVTNHRPTTVSMSARMAARAYCLLSDAGVKPQLMLNTLEQTGAVMSSSTVGLVVTDLTFTPNDLDVYGTSAQEIVLLTILCDMEFHIDYRITETPTLHYSHKRESVVSLRTAGENGVSGGGADKSQRSGLVQQWNNNRQILYSGVPNWTRSQTLFS</sequence>
<keyword evidence="2" id="KW-1185">Reference proteome</keyword>
<dbReference type="AlphaFoldDB" id="A0AAD7MYM4"/>
<name>A0AAD7MYM4_9AGAR</name>
<proteinExistence type="predicted"/>
<dbReference type="EMBL" id="JARJLG010000148">
    <property type="protein sequence ID" value="KAJ7736562.1"/>
    <property type="molecule type" value="Genomic_DNA"/>
</dbReference>
<comment type="caution">
    <text evidence="1">The sequence shown here is derived from an EMBL/GenBank/DDBJ whole genome shotgun (WGS) entry which is preliminary data.</text>
</comment>
<reference evidence="1" key="1">
    <citation type="submission" date="2023-03" db="EMBL/GenBank/DDBJ databases">
        <title>Massive genome expansion in bonnet fungi (Mycena s.s.) driven by repeated elements and novel gene families across ecological guilds.</title>
        <authorList>
            <consortium name="Lawrence Berkeley National Laboratory"/>
            <person name="Harder C.B."/>
            <person name="Miyauchi S."/>
            <person name="Viragh M."/>
            <person name="Kuo A."/>
            <person name="Thoen E."/>
            <person name="Andreopoulos B."/>
            <person name="Lu D."/>
            <person name="Skrede I."/>
            <person name="Drula E."/>
            <person name="Henrissat B."/>
            <person name="Morin E."/>
            <person name="Kohler A."/>
            <person name="Barry K."/>
            <person name="LaButti K."/>
            <person name="Morin E."/>
            <person name="Salamov A."/>
            <person name="Lipzen A."/>
            <person name="Mereny Z."/>
            <person name="Hegedus B."/>
            <person name="Baldrian P."/>
            <person name="Stursova M."/>
            <person name="Weitz H."/>
            <person name="Taylor A."/>
            <person name="Grigoriev I.V."/>
            <person name="Nagy L.G."/>
            <person name="Martin F."/>
            <person name="Kauserud H."/>
        </authorList>
    </citation>
    <scope>NUCLEOTIDE SEQUENCE</scope>
    <source>
        <strain evidence="1">CBHHK188m</strain>
    </source>
</reference>